<evidence type="ECO:0000313" key="10">
    <source>
        <dbReference type="Proteomes" id="UP001365542"/>
    </source>
</evidence>
<dbReference type="InterPro" id="IPR012677">
    <property type="entry name" value="Nucleotide-bd_a/b_plait_sf"/>
</dbReference>
<organism evidence="9 10">
    <name type="scientific">Orbilia ellipsospora</name>
    <dbReference type="NCBI Taxonomy" id="2528407"/>
    <lineage>
        <taxon>Eukaryota</taxon>
        <taxon>Fungi</taxon>
        <taxon>Dikarya</taxon>
        <taxon>Ascomycota</taxon>
        <taxon>Pezizomycotina</taxon>
        <taxon>Orbiliomycetes</taxon>
        <taxon>Orbiliales</taxon>
        <taxon>Orbiliaceae</taxon>
        <taxon>Orbilia</taxon>
    </lineage>
</organism>
<evidence type="ECO:0000256" key="5">
    <source>
        <dbReference type="ARBA" id="ARBA00023187"/>
    </source>
</evidence>
<dbReference type="PANTHER" id="PTHR15608:SF0">
    <property type="entry name" value="HIV TAT-SPECIFIC FACTOR 1"/>
    <property type="match status" value="1"/>
</dbReference>
<dbReference type="InterPro" id="IPR000504">
    <property type="entry name" value="RRM_dom"/>
</dbReference>
<evidence type="ECO:0000313" key="9">
    <source>
        <dbReference type="EMBL" id="KAK6544437.1"/>
    </source>
</evidence>
<comment type="similarity">
    <text evidence="1">Belongs to the HTATSF1 family.</text>
</comment>
<evidence type="ECO:0000256" key="3">
    <source>
        <dbReference type="ARBA" id="ARBA00022737"/>
    </source>
</evidence>
<feature type="compositionally biased region" description="Basic and acidic residues" evidence="7">
    <location>
        <begin position="95"/>
        <end position="106"/>
    </location>
</feature>
<dbReference type="GO" id="GO:0000398">
    <property type="term" value="P:mRNA splicing, via spliceosome"/>
    <property type="evidence" value="ECO:0007669"/>
    <property type="project" value="InterPro"/>
</dbReference>
<sequence>MADEAHNASENSLFDARGFPITIDGMHDDDRVSFSKLSGRYSLEQEDGTEYEFDDKLKRWYEVLDDSLAEEQAKAYGPVDETESVTPRNKKRKNEHTNDGDAEASHTKRSKKNGKPDQPAARVNKAVYVTNLPLDATAQEVEELFSRYGLIAEEIDTGKKRVKLYTNADGGFKGDALIVFFRPESVALAIQMLDDTDFRLGVGDAGGKIKVQAADYSYKAQQDAPQDKKMTRDKKKIIAKSQKLNNKLADWDDDDPSTMQTASSRFDKVVILKHMFTLQELEEDPAAMLDIKEDIREECSKLGEVTNVTLYDQEEAGVVSVRFGNEQSALACVRMMDGRHFAGSKVEAYIYDGQERFKKTKTKDTDADEKSRLDKFGAWLEEEGAEE</sequence>
<reference evidence="9 10" key="1">
    <citation type="submission" date="2019-10" db="EMBL/GenBank/DDBJ databases">
        <authorList>
            <person name="Palmer J.M."/>
        </authorList>
    </citation>
    <scope>NUCLEOTIDE SEQUENCE [LARGE SCALE GENOMIC DNA]</scope>
    <source>
        <strain evidence="9 10">TWF694</strain>
    </source>
</reference>
<keyword evidence="5" id="KW-0508">mRNA splicing</keyword>
<evidence type="ECO:0000256" key="1">
    <source>
        <dbReference type="ARBA" id="ARBA00007747"/>
    </source>
</evidence>
<comment type="caution">
    <text evidence="9">The sequence shown here is derived from an EMBL/GenBank/DDBJ whole genome shotgun (WGS) entry which is preliminary data.</text>
</comment>
<dbReference type="PANTHER" id="PTHR15608">
    <property type="entry name" value="SPLICING FACTOR U2AF-ASSOCIATED PROTEIN 2"/>
    <property type="match status" value="1"/>
</dbReference>
<dbReference type="Proteomes" id="UP001365542">
    <property type="component" value="Unassembled WGS sequence"/>
</dbReference>
<keyword evidence="3" id="KW-0677">Repeat</keyword>
<keyword evidence="2" id="KW-0507">mRNA processing</keyword>
<dbReference type="InterPro" id="IPR035979">
    <property type="entry name" value="RBD_domain_sf"/>
</dbReference>
<dbReference type="AlphaFoldDB" id="A0AAV9XSB3"/>
<dbReference type="GO" id="GO:0003723">
    <property type="term" value="F:RNA binding"/>
    <property type="evidence" value="ECO:0007669"/>
    <property type="project" value="UniProtKB-UniRule"/>
</dbReference>
<name>A0AAV9XSB3_9PEZI</name>
<dbReference type="SMART" id="SM00360">
    <property type="entry name" value="RRM"/>
    <property type="match status" value="2"/>
</dbReference>
<gene>
    <name evidence="9" type="ORF">TWF694_001132</name>
</gene>
<feature type="region of interest" description="Disordered" evidence="7">
    <location>
        <begin position="71"/>
        <end position="122"/>
    </location>
</feature>
<dbReference type="InterPro" id="IPR034393">
    <property type="entry name" value="TatSF1-like"/>
</dbReference>
<dbReference type="EMBL" id="JAVHJO010000001">
    <property type="protein sequence ID" value="KAK6544437.1"/>
    <property type="molecule type" value="Genomic_DNA"/>
</dbReference>
<dbReference type="SUPFAM" id="SSF54928">
    <property type="entry name" value="RNA-binding domain, RBD"/>
    <property type="match status" value="1"/>
</dbReference>
<evidence type="ECO:0000256" key="6">
    <source>
        <dbReference type="PROSITE-ProRule" id="PRU00176"/>
    </source>
</evidence>
<accession>A0AAV9XSB3</accession>
<dbReference type="Pfam" id="PF00076">
    <property type="entry name" value="RRM_1"/>
    <property type="match status" value="2"/>
</dbReference>
<dbReference type="FunFam" id="3.30.70.330:FF:000105">
    <property type="entry name" value="HIV Tat-specific factor 1 homolog"/>
    <property type="match status" value="1"/>
</dbReference>
<dbReference type="InterPro" id="IPR034392">
    <property type="entry name" value="TatSF1-like_RRM1"/>
</dbReference>
<dbReference type="CDD" id="cd12281">
    <property type="entry name" value="RRM1_TatSF1_like"/>
    <property type="match status" value="1"/>
</dbReference>
<proteinExistence type="inferred from homology"/>
<dbReference type="PROSITE" id="PS50102">
    <property type="entry name" value="RRM"/>
    <property type="match status" value="1"/>
</dbReference>
<dbReference type="Gene3D" id="3.30.70.330">
    <property type="match status" value="2"/>
</dbReference>
<evidence type="ECO:0000256" key="2">
    <source>
        <dbReference type="ARBA" id="ARBA00022664"/>
    </source>
</evidence>
<dbReference type="GO" id="GO:0005686">
    <property type="term" value="C:U2 snRNP"/>
    <property type="evidence" value="ECO:0007669"/>
    <property type="project" value="TreeGrafter"/>
</dbReference>
<evidence type="ECO:0000256" key="7">
    <source>
        <dbReference type="SAM" id="MobiDB-lite"/>
    </source>
</evidence>
<evidence type="ECO:0000259" key="8">
    <source>
        <dbReference type="PROSITE" id="PS50102"/>
    </source>
</evidence>
<feature type="domain" description="RRM" evidence="8">
    <location>
        <begin position="125"/>
        <end position="216"/>
    </location>
</feature>
<keyword evidence="10" id="KW-1185">Reference proteome</keyword>
<protein>
    <recommendedName>
        <fullName evidence="8">RRM domain-containing protein</fullName>
    </recommendedName>
</protein>
<dbReference type="GO" id="GO:0005684">
    <property type="term" value="C:U2-type spliceosomal complex"/>
    <property type="evidence" value="ECO:0007669"/>
    <property type="project" value="TreeGrafter"/>
</dbReference>
<keyword evidence="4 6" id="KW-0694">RNA-binding</keyword>
<evidence type="ECO:0000256" key="4">
    <source>
        <dbReference type="ARBA" id="ARBA00022884"/>
    </source>
</evidence>